<feature type="signal peptide" evidence="1">
    <location>
        <begin position="1"/>
        <end position="34"/>
    </location>
</feature>
<dbReference type="Proteomes" id="UP000605148">
    <property type="component" value="Unassembled WGS sequence"/>
</dbReference>
<accession>A0A916TL68</accession>
<evidence type="ECO:0000313" key="3">
    <source>
        <dbReference type="Proteomes" id="UP000605148"/>
    </source>
</evidence>
<organism evidence="2 3">
    <name type="scientific">Roseibium aquae</name>
    <dbReference type="NCBI Taxonomy" id="1323746"/>
    <lineage>
        <taxon>Bacteria</taxon>
        <taxon>Pseudomonadati</taxon>
        <taxon>Pseudomonadota</taxon>
        <taxon>Alphaproteobacteria</taxon>
        <taxon>Hyphomicrobiales</taxon>
        <taxon>Stappiaceae</taxon>
        <taxon>Roseibium</taxon>
    </lineage>
</organism>
<gene>
    <name evidence="2" type="ORF">GCM10011316_22050</name>
</gene>
<sequence>MLRVRSKSRFGAKFSLGLMLAACLQAISSLPARADTLFFGVVPQQSATRLAEMWVPFLNALEERTGLSITFATAKDIPTFELCLLEGAYDIAYMNPYHYVAFHDTSGYRAFAKQADKALKGVLVTRRDSGIQSLEDLNKAEVAFPSPAAFGASVLPRAEMAALGIEIEPVYVKSHDSVYRAVDIGLFPAGGGVLRTFESLPEDLKSRLHVFHETAAYTPHAFAAAPRVDPEVVDHLAEVMAGFDDTRILEGLAMKGVVRAGDDDWDDVRALNLSKEQTDIRSEGASQCHSG</sequence>
<reference evidence="2" key="1">
    <citation type="journal article" date="2014" name="Int. J. Syst. Evol. Microbiol.">
        <title>Complete genome sequence of Corynebacterium casei LMG S-19264T (=DSM 44701T), isolated from a smear-ripened cheese.</title>
        <authorList>
            <consortium name="US DOE Joint Genome Institute (JGI-PGF)"/>
            <person name="Walter F."/>
            <person name="Albersmeier A."/>
            <person name="Kalinowski J."/>
            <person name="Ruckert C."/>
        </authorList>
    </citation>
    <scope>NUCLEOTIDE SEQUENCE</scope>
    <source>
        <strain evidence="2">CGMCC 1.12426</strain>
    </source>
</reference>
<dbReference type="AlphaFoldDB" id="A0A916TL68"/>
<dbReference type="SUPFAM" id="SSF53850">
    <property type="entry name" value="Periplasmic binding protein-like II"/>
    <property type="match status" value="1"/>
</dbReference>
<keyword evidence="1" id="KW-0732">Signal</keyword>
<proteinExistence type="predicted"/>
<evidence type="ECO:0000256" key="1">
    <source>
        <dbReference type="SAM" id="SignalP"/>
    </source>
</evidence>
<dbReference type="Gene3D" id="3.40.190.10">
    <property type="entry name" value="Periplasmic binding protein-like II"/>
    <property type="match status" value="2"/>
</dbReference>
<name>A0A916TL68_9HYPH</name>
<dbReference type="PANTHER" id="PTHR30024:SF17">
    <property type="entry name" value="SOLUTE-BINDING PROTEIN FAMILY 3_N-TERMINAL DOMAIN-CONTAINING PROTEIN"/>
    <property type="match status" value="1"/>
</dbReference>
<evidence type="ECO:0000313" key="2">
    <source>
        <dbReference type="EMBL" id="GGB49512.1"/>
    </source>
</evidence>
<feature type="chain" id="PRO_5036896323" evidence="1">
    <location>
        <begin position="35"/>
        <end position="291"/>
    </location>
</feature>
<dbReference type="PANTHER" id="PTHR30024">
    <property type="entry name" value="ALIPHATIC SULFONATES-BINDING PROTEIN-RELATED"/>
    <property type="match status" value="1"/>
</dbReference>
<comment type="caution">
    <text evidence="2">The sequence shown here is derived from an EMBL/GenBank/DDBJ whole genome shotgun (WGS) entry which is preliminary data.</text>
</comment>
<protein>
    <submittedName>
        <fullName evidence="2">Phosphate ABC transporter substrate-binding protein</fullName>
    </submittedName>
</protein>
<dbReference type="RefSeq" id="WP_206668338.1">
    <property type="nucleotide sequence ID" value="NZ_BMFA01000006.1"/>
</dbReference>
<keyword evidence="3" id="KW-1185">Reference proteome</keyword>
<reference evidence="2" key="2">
    <citation type="submission" date="2020-09" db="EMBL/GenBank/DDBJ databases">
        <authorList>
            <person name="Sun Q."/>
            <person name="Zhou Y."/>
        </authorList>
    </citation>
    <scope>NUCLEOTIDE SEQUENCE</scope>
    <source>
        <strain evidence="2">CGMCC 1.12426</strain>
    </source>
</reference>
<dbReference type="Pfam" id="PF12974">
    <property type="entry name" value="Phosphonate-bd"/>
    <property type="match status" value="1"/>
</dbReference>
<dbReference type="EMBL" id="BMFA01000006">
    <property type="protein sequence ID" value="GGB49512.1"/>
    <property type="molecule type" value="Genomic_DNA"/>
</dbReference>